<dbReference type="PANTHER" id="PTHR40640">
    <property type="entry name" value="ANCHORED GLYCOPROTEIN, PUTATIVE (AFU_ORTHOLOGUE AFUA_8G04860)-RELATED"/>
    <property type="match status" value="1"/>
</dbReference>
<dbReference type="AlphaFoldDB" id="A0AAD4PWU4"/>
<evidence type="ECO:0000313" key="3">
    <source>
        <dbReference type="EMBL" id="KAH8692024.1"/>
    </source>
</evidence>
<evidence type="ECO:0000256" key="1">
    <source>
        <dbReference type="SAM" id="MobiDB-lite"/>
    </source>
</evidence>
<protein>
    <recommendedName>
        <fullName evidence="5">GPI anchored protein</fullName>
    </recommendedName>
</protein>
<feature type="chain" id="PRO_5041901497" description="GPI anchored protein" evidence="2">
    <location>
        <begin position="18"/>
        <end position="229"/>
    </location>
</feature>
<evidence type="ECO:0008006" key="5">
    <source>
        <dbReference type="Google" id="ProtNLM"/>
    </source>
</evidence>
<dbReference type="RefSeq" id="XP_046068021.1">
    <property type="nucleotide sequence ID" value="XM_046217046.1"/>
</dbReference>
<proteinExistence type="predicted"/>
<dbReference type="PANTHER" id="PTHR40640:SF1">
    <property type="entry name" value="ANCHORED GLYCOPROTEIN, PUTATIVE (AFU_ORTHOLOGUE AFUA_8G04860)-RELATED"/>
    <property type="match status" value="1"/>
</dbReference>
<comment type="caution">
    <text evidence="3">The sequence shown here is derived from an EMBL/GenBank/DDBJ whole genome shotgun (WGS) entry which is preliminary data.</text>
</comment>
<dbReference type="EMBL" id="JAJTJA010000011">
    <property type="protein sequence ID" value="KAH8692024.1"/>
    <property type="molecule type" value="Genomic_DNA"/>
</dbReference>
<gene>
    <name evidence="3" type="ORF">BGW36DRAFT_386843</name>
</gene>
<organism evidence="3 4">
    <name type="scientific">Talaromyces proteolyticus</name>
    <dbReference type="NCBI Taxonomy" id="1131652"/>
    <lineage>
        <taxon>Eukaryota</taxon>
        <taxon>Fungi</taxon>
        <taxon>Dikarya</taxon>
        <taxon>Ascomycota</taxon>
        <taxon>Pezizomycotina</taxon>
        <taxon>Eurotiomycetes</taxon>
        <taxon>Eurotiomycetidae</taxon>
        <taxon>Eurotiales</taxon>
        <taxon>Trichocomaceae</taxon>
        <taxon>Talaromyces</taxon>
        <taxon>Talaromyces sect. Bacilispori</taxon>
    </lineage>
</organism>
<dbReference type="GeneID" id="70247333"/>
<reference evidence="3" key="1">
    <citation type="submission" date="2021-12" db="EMBL/GenBank/DDBJ databases">
        <title>Convergent genome expansion in fungi linked to evolution of root-endophyte symbiosis.</title>
        <authorList>
            <consortium name="DOE Joint Genome Institute"/>
            <person name="Ke Y.-H."/>
            <person name="Bonito G."/>
            <person name="Liao H.-L."/>
            <person name="Looney B."/>
            <person name="Rojas-Flechas A."/>
            <person name="Nash J."/>
            <person name="Hameed K."/>
            <person name="Schadt C."/>
            <person name="Martin F."/>
            <person name="Crous P.W."/>
            <person name="Miettinen O."/>
            <person name="Magnuson J.K."/>
            <person name="Labbe J."/>
            <person name="Jacobson D."/>
            <person name="Doktycz M.J."/>
            <person name="Veneault-Fourrey C."/>
            <person name="Kuo A."/>
            <person name="Mondo S."/>
            <person name="Calhoun S."/>
            <person name="Riley R."/>
            <person name="Ohm R."/>
            <person name="LaButti K."/>
            <person name="Andreopoulos B."/>
            <person name="Pangilinan J."/>
            <person name="Nolan M."/>
            <person name="Tritt A."/>
            <person name="Clum A."/>
            <person name="Lipzen A."/>
            <person name="Daum C."/>
            <person name="Barry K."/>
            <person name="Grigoriev I.V."/>
            <person name="Vilgalys R."/>
        </authorList>
    </citation>
    <scope>NUCLEOTIDE SEQUENCE</scope>
    <source>
        <strain evidence="3">PMI_201</strain>
    </source>
</reference>
<sequence>MKIITIIGASLLGSASAASSQVVTMLLPNMNDEPWVASVVGENDAATTYAVNCGSGTSDDCGGVPGFTAMQGSKTAGYYFSLTASDVLVSYGCSVGGSTTAICTEAVTGTGAMSPGTSTFTLGPSDLPLMEQPVTVTAGSITQDTSSATSAVSAVSAASAASAASATTTSGGPPSSTNTSSDTSTAATKTSKASAVSTASSTGGSMPLITGNVKLSLGGAVLALAAAGI</sequence>
<dbReference type="Proteomes" id="UP001201262">
    <property type="component" value="Unassembled WGS sequence"/>
</dbReference>
<feature type="region of interest" description="Disordered" evidence="1">
    <location>
        <begin position="164"/>
        <end position="203"/>
    </location>
</feature>
<name>A0AAD4PWU4_9EURO</name>
<keyword evidence="4" id="KW-1185">Reference proteome</keyword>
<evidence type="ECO:0000256" key="2">
    <source>
        <dbReference type="SAM" id="SignalP"/>
    </source>
</evidence>
<accession>A0AAD4PWU4</accession>
<evidence type="ECO:0000313" key="4">
    <source>
        <dbReference type="Proteomes" id="UP001201262"/>
    </source>
</evidence>
<keyword evidence="2" id="KW-0732">Signal</keyword>
<feature type="signal peptide" evidence="2">
    <location>
        <begin position="1"/>
        <end position="17"/>
    </location>
</feature>